<evidence type="ECO:0008006" key="4">
    <source>
        <dbReference type="Google" id="ProtNLM"/>
    </source>
</evidence>
<feature type="compositionally biased region" description="Polar residues" evidence="1">
    <location>
        <begin position="262"/>
        <end position="278"/>
    </location>
</feature>
<reference evidence="2 3" key="1">
    <citation type="submission" date="2021-07" db="EMBL/GenBank/DDBJ databases">
        <title>Novel Helicobacter sp. Isolated from a cat.</title>
        <authorList>
            <person name="Rimbara E."/>
            <person name="Suzuki M."/>
        </authorList>
    </citation>
    <scope>NUCLEOTIDE SEQUENCE [LARGE SCALE GENOMIC DNA]</scope>
    <source>
        <strain evidence="3">NHP19-012</strain>
    </source>
</reference>
<evidence type="ECO:0000313" key="3">
    <source>
        <dbReference type="Proteomes" id="UP000826146"/>
    </source>
</evidence>
<dbReference type="RefSeq" id="WP_221271136.1">
    <property type="nucleotide sequence ID" value="NZ_AP024819.1"/>
</dbReference>
<proteinExistence type="predicted"/>
<sequence length="531" mass="59298">MFWVLWLLAVACLQGLTIQTLQDLPLKQKSGRFSGYVLYKNTAQKQLIVEGVYRLQGNQLFLQTLRLKKLPSSKRATPAKHALRVLPLKLQTTQELGALLLNKIHKGTRIYFKDPSPSKMAQMLDLPPQTYPHFASPQSAPFLTPLSPTSVGVNPPNIGTQNPPQNSTKESQENKSVKTTFPTFPTYNPRSYSRKPMSTRKTTSSKSSSPRPSSARSTRGSTATSRNAGSSTGAKSTTSTRSSPSAHSAGIQSRNTRRYSPRRTSPNPQSPRSSAQNTPPLLSLPLSTQGAQEEACGVWSYDDEKLQATRPSVVRALDKASGHYIDISPCSLQADSAHGKEAGITLDYVELPPKIEVLGPTTTTHTFILSKANYSEGLCPRARTRQCLQIEPSRVTEWRSTYSTTTTRTIRTYQRPPQVGQTTPTEFSTTTDEVKAERKTDIKKNDLHLSPKFLEYVEVYEKEYLDSQVAHSKEYLEWQDKYVRPSQGTCKEYQVQELSKGQKTRPSIHNTRILCVKSGNYLLEEDKQKVN</sequence>
<protein>
    <recommendedName>
        <fullName evidence="4">Periplasmic competence protein</fullName>
    </recommendedName>
</protein>
<accession>A0ABM7SES8</accession>
<gene>
    <name evidence="2" type="ORF">NHP190012_09380</name>
</gene>
<evidence type="ECO:0000313" key="2">
    <source>
        <dbReference type="EMBL" id="BCZ19296.1"/>
    </source>
</evidence>
<keyword evidence="3" id="KW-1185">Reference proteome</keyword>
<feature type="region of interest" description="Disordered" evidence="1">
    <location>
        <begin position="131"/>
        <end position="289"/>
    </location>
</feature>
<feature type="compositionally biased region" description="Polar residues" evidence="1">
    <location>
        <begin position="177"/>
        <end position="191"/>
    </location>
</feature>
<dbReference type="Proteomes" id="UP000826146">
    <property type="component" value="Chromosome"/>
</dbReference>
<organism evidence="2 3">
    <name type="scientific">Helicobacter gastrofelis</name>
    <dbReference type="NCBI Taxonomy" id="2849642"/>
    <lineage>
        <taxon>Bacteria</taxon>
        <taxon>Pseudomonadati</taxon>
        <taxon>Campylobacterota</taxon>
        <taxon>Epsilonproteobacteria</taxon>
        <taxon>Campylobacterales</taxon>
        <taxon>Helicobacteraceae</taxon>
        <taxon>Helicobacter</taxon>
    </lineage>
</organism>
<feature type="compositionally biased region" description="Low complexity" evidence="1">
    <location>
        <begin position="194"/>
        <end position="243"/>
    </location>
</feature>
<dbReference type="EMBL" id="AP024819">
    <property type="protein sequence ID" value="BCZ19296.1"/>
    <property type="molecule type" value="Genomic_DNA"/>
</dbReference>
<feature type="compositionally biased region" description="Polar residues" evidence="1">
    <location>
        <begin position="136"/>
        <end position="169"/>
    </location>
</feature>
<feature type="compositionally biased region" description="Polar residues" evidence="1">
    <location>
        <begin position="244"/>
        <end position="254"/>
    </location>
</feature>
<name>A0ABM7SES8_9HELI</name>
<evidence type="ECO:0000256" key="1">
    <source>
        <dbReference type="SAM" id="MobiDB-lite"/>
    </source>
</evidence>